<dbReference type="Proteomes" id="UP000646548">
    <property type="component" value="Unassembled WGS sequence"/>
</dbReference>
<evidence type="ECO:0000256" key="1">
    <source>
        <dbReference type="SAM" id="MobiDB-lite"/>
    </source>
</evidence>
<gene>
    <name evidence="2" type="ORF">FQA47_021704</name>
</gene>
<protein>
    <submittedName>
        <fullName evidence="2">Uncharacterized protein</fullName>
    </submittedName>
</protein>
<organism evidence="2 3">
    <name type="scientific">Oryzias melastigma</name>
    <name type="common">Marine medaka</name>
    <dbReference type="NCBI Taxonomy" id="30732"/>
    <lineage>
        <taxon>Eukaryota</taxon>
        <taxon>Metazoa</taxon>
        <taxon>Chordata</taxon>
        <taxon>Craniata</taxon>
        <taxon>Vertebrata</taxon>
        <taxon>Euteleostomi</taxon>
        <taxon>Actinopterygii</taxon>
        <taxon>Neopterygii</taxon>
        <taxon>Teleostei</taxon>
        <taxon>Neoteleostei</taxon>
        <taxon>Acanthomorphata</taxon>
        <taxon>Ovalentaria</taxon>
        <taxon>Atherinomorphae</taxon>
        <taxon>Beloniformes</taxon>
        <taxon>Adrianichthyidae</taxon>
        <taxon>Oryziinae</taxon>
        <taxon>Oryzias</taxon>
    </lineage>
</organism>
<accession>A0A834C558</accession>
<proteinExistence type="predicted"/>
<evidence type="ECO:0000313" key="2">
    <source>
        <dbReference type="EMBL" id="KAF6723042.1"/>
    </source>
</evidence>
<evidence type="ECO:0000313" key="3">
    <source>
        <dbReference type="Proteomes" id="UP000646548"/>
    </source>
</evidence>
<feature type="region of interest" description="Disordered" evidence="1">
    <location>
        <begin position="1"/>
        <end position="32"/>
    </location>
</feature>
<sequence length="131" mass="13229">MGDTRDALEEGGGDALHRQGRGAPRPSGKCPPALSVAASAGNVVKQSHYSLADRVTAPPPCSGGLQAGICCLSGSGFWVISAVGLCGRHGDHQSNQVQTSIRFPWSASKDGEVTVSAFGAPGGLVKALLSC</sequence>
<name>A0A834C558_ORYME</name>
<comment type="caution">
    <text evidence="2">The sequence shown here is derived from an EMBL/GenBank/DDBJ whole genome shotgun (WGS) entry which is preliminary data.</text>
</comment>
<dbReference type="AlphaFoldDB" id="A0A834C558"/>
<reference evidence="2" key="1">
    <citation type="journal article" name="BMC Genomics">
        <title>Long-read sequencing and de novo genome assembly of marine medaka (Oryzias melastigma).</title>
        <authorList>
            <person name="Liang P."/>
            <person name="Saqib H.S.A."/>
            <person name="Ni X."/>
            <person name="Shen Y."/>
        </authorList>
    </citation>
    <scope>NUCLEOTIDE SEQUENCE</scope>
    <source>
        <strain evidence="2">Bigg-433</strain>
    </source>
</reference>
<dbReference type="EMBL" id="WKFB01000442">
    <property type="protein sequence ID" value="KAF6723042.1"/>
    <property type="molecule type" value="Genomic_DNA"/>
</dbReference>